<reference evidence="1" key="1">
    <citation type="submission" date="2018-05" db="EMBL/GenBank/DDBJ databases">
        <title>Draft genome of Mucuna pruriens seed.</title>
        <authorList>
            <person name="Nnadi N.E."/>
            <person name="Vos R."/>
            <person name="Hasami M.H."/>
            <person name="Devisetty U.K."/>
            <person name="Aguiy J.C."/>
        </authorList>
    </citation>
    <scope>NUCLEOTIDE SEQUENCE [LARGE SCALE GENOMIC DNA]</scope>
    <source>
        <strain evidence="1">JCA_2017</strain>
    </source>
</reference>
<accession>A0A371E2P7</accession>
<sequence>MTSYSTIYPLVSLERFRILRELNLRKNELKLRNDFEEVVNLVGDVNLVLASGFELILKDILYEKFIFVSCLDDLGFNYTFGERKINLMLNSKIIGYGFLVDGLYKLSLASNNIPPSLVVENFGSKGSKIEEKSFMLRHKHLVILPSLIFDDLVTYVDCIRGKFAKTKKKCAIRSSDLLEIIHTNISGPLIPTICVKKQLGKMIKIVRFDCGGGCYGKYGVTSQHMGPFALYLQDCGITP</sequence>
<comment type="caution">
    <text evidence="1">The sequence shown here is derived from an EMBL/GenBank/DDBJ whole genome shotgun (WGS) entry which is preliminary data.</text>
</comment>
<gene>
    <name evidence="1" type="ORF">CR513_61540</name>
</gene>
<proteinExistence type="predicted"/>
<dbReference type="EMBL" id="QJKJ01016945">
    <property type="protein sequence ID" value="RDX60319.1"/>
    <property type="molecule type" value="Genomic_DNA"/>
</dbReference>
<keyword evidence="2" id="KW-1185">Reference proteome</keyword>
<dbReference type="Proteomes" id="UP000257109">
    <property type="component" value="Unassembled WGS sequence"/>
</dbReference>
<protein>
    <submittedName>
        <fullName evidence="1">Uncharacterized protein</fullName>
    </submittedName>
</protein>
<organism evidence="1 2">
    <name type="scientific">Mucuna pruriens</name>
    <name type="common">Velvet bean</name>
    <name type="synonym">Dolichos pruriens</name>
    <dbReference type="NCBI Taxonomy" id="157652"/>
    <lineage>
        <taxon>Eukaryota</taxon>
        <taxon>Viridiplantae</taxon>
        <taxon>Streptophyta</taxon>
        <taxon>Embryophyta</taxon>
        <taxon>Tracheophyta</taxon>
        <taxon>Spermatophyta</taxon>
        <taxon>Magnoliopsida</taxon>
        <taxon>eudicotyledons</taxon>
        <taxon>Gunneridae</taxon>
        <taxon>Pentapetalae</taxon>
        <taxon>rosids</taxon>
        <taxon>fabids</taxon>
        <taxon>Fabales</taxon>
        <taxon>Fabaceae</taxon>
        <taxon>Papilionoideae</taxon>
        <taxon>50 kb inversion clade</taxon>
        <taxon>NPAAA clade</taxon>
        <taxon>indigoferoid/millettioid clade</taxon>
        <taxon>Phaseoleae</taxon>
        <taxon>Mucuna</taxon>
    </lineage>
</organism>
<name>A0A371E2P7_MUCPR</name>
<feature type="non-terminal residue" evidence="1">
    <location>
        <position position="1"/>
    </location>
</feature>
<dbReference type="AlphaFoldDB" id="A0A371E2P7"/>
<evidence type="ECO:0000313" key="2">
    <source>
        <dbReference type="Proteomes" id="UP000257109"/>
    </source>
</evidence>
<evidence type="ECO:0000313" key="1">
    <source>
        <dbReference type="EMBL" id="RDX60319.1"/>
    </source>
</evidence>